<name>A0A1H0YMB3_9LACT</name>
<feature type="transmembrane region" description="Helical" evidence="6">
    <location>
        <begin position="12"/>
        <end position="29"/>
    </location>
</feature>
<evidence type="ECO:0000256" key="4">
    <source>
        <dbReference type="ARBA" id="ARBA00022989"/>
    </source>
</evidence>
<sequence length="167" mass="18301">MEIGNYRLGMRTLKTGLAVAACILLFHVLDREPPMIAALAAVFGLREDWQTSLRFGKTRIFGNSIGAIFAACLVLLQQFIGWHFFIELIGVPLGVILIIVFCDRINYNAGIVGASAAFLIIYFSIPTDETVLYALARVLDTFIGTFIAILVNRLIPGGPKPTDKLQA</sequence>
<dbReference type="InterPro" id="IPR010343">
    <property type="entry name" value="ArAE_1"/>
</dbReference>
<keyword evidence="4 6" id="KW-1133">Transmembrane helix</keyword>
<keyword evidence="3 6" id="KW-0812">Transmembrane</keyword>
<evidence type="ECO:0000256" key="5">
    <source>
        <dbReference type="ARBA" id="ARBA00023136"/>
    </source>
</evidence>
<protein>
    <submittedName>
        <fullName evidence="7">Aromatic acid exporter family member 1</fullName>
    </submittedName>
</protein>
<dbReference type="RefSeq" id="WP_035023725.1">
    <property type="nucleotide sequence ID" value="NZ_CP084916.1"/>
</dbReference>
<dbReference type="GO" id="GO:0005886">
    <property type="term" value="C:plasma membrane"/>
    <property type="evidence" value="ECO:0007669"/>
    <property type="project" value="UniProtKB-SubCell"/>
</dbReference>
<dbReference type="EMBL" id="FNJW01000008">
    <property type="protein sequence ID" value="SDQ16240.1"/>
    <property type="molecule type" value="Genomic_DNA"/>
</dbReference>
<evidence type="ECO:0000313" key="7">
    <source>
        <dbReference type="EMBL" id="SDQ16240.1"/>
    </source>
</evidence>
<dbReference type="AlphaFoldDB" id="A0A1H0YMB3"/>
<evidence type="ECO:0000256" key="6">
    <source>
        <dbReference type="SAM" id="Phobius"/>
    </source>
</evidence>
<comment type="subcellular location">
    <subcellularLocation>
        <location evidence="1">Cell membrane</location>
        <topology evidence="1">Multi-pass membrane protein</topology>
    </subcellularLocation>
</comment>
<feature type="transmembrane region" description="Helical" evidence="6">
    <location>
        <begin position="107"/>
        <end position="125"/>
    </location>
</feature>
<keyword evidence="8" id="KW-1185">Reference proteome</keyword>
<dbReference type="OrthoDB" id="1653617at2"/>
<evidence type="ECO:0000256" key="3">
    <source>
        <dbReference type="ARBA" id="ARBA00022692"/>
    </source>
</evidence>
<keyword evidence="2" id="KW-1003">Cell membrane</keyword>
<accession>A0A1H0YMB3</accession>
<dbReference type="Proteomes" id="UP000199481">
    <property type="component" value="Unassembled WGS sequence"/>
</dbReference>
<evidence type="ECO:0000256" key="1">
    <source>
        <dbReference type="ARBA" id="ARBA00004651"/>
    </source>
</evidence>
<evidence type="ECO:0000256" key="2">
    <source>
        <dbReference type="ARBA" id="ARBA00022475"/>
    </source>
</evidence>
<organism evidence="7 8">
    <name type="scientific">Carnobacterium viridans</name>
    <dbReference type="NCBI Taxonomy" id="174587"/>
    <lineage>
        <taxon>Bacteria</taxon>
        <taxon>Bacillati</taxon>
        <taxon>Bacillota</taxon>
        <taxon>Bacilli</taxon>
        <taxon>Lactobacillales</taxon>
        <taxon>Carnobacteriaceae</taxon>
        <taxon>Carnobacterium</taxon>
    </lineage>
</organism>
<dbReference type="Pfam" id="PF06081">
    <property type="entry name" value="ArAE_1"/>
    <property type="match status" value="1"/>
</dbReference>
<proteinExistence type="predicted"/>
<feature type="transmembrane region" description="Helical" evidence="6">
    <location>
        <begin position="82"/>
        <end position="100"/>
    </location>
</feature>
<reference evidence="8" key="1">
    <citation type="submission" date="2016-10" db="EMBL/GenBank/DDBJ databases">
        <authorList>
            <person name="Varghese N."/>
            <person name="Submissions S."/>
        </authorList>
    </citation>
    <scope>NUCLEOTIDE SEQUENCE [LARGE SCALE GENOMIC DNA]</scope>
    <source>
        <strain evidence="8">MPL-11</strain>
    </source>
</reference>
<evidence type="ECO:0000313" key="8">
    <source>
        <dbReference type="Proteomes" id="UP000199481"/>
    </source>
</evidence>
<keyword evidence="5 6" id="KW-0472">Membrane</keyword>
<gene>
    <name evidence="7" type="ORF">SAMN04487752_1036</name>
</gene>
<feature type="transmembrane region" description="Helical" evidence="6">
    <location>
        <begin position="131"/>
        <end position="151"/>
    </location>
</feature>